<evidence type="ECO:0000313" key="6">
    <source>
        <dbReference type="Proteomes" id="UP000564385"/>
    </source>
</evidence>
<dbReference type="SUPFAM" id="SSF56988">
    <property type="entry name" value="Anthrax protective antigen"/>
    <property type="match status" value="1"/>
</dbReference>
<dbReference type="PANTHER" id="PTHR42721:SF3">
    <property type="entry name" value="BETA-D-XYLOSIDASE 5-RELATED"/>
    <property type="match status" value="1"/>
</dbReference>
<dbReference type="InterPro" id="IPR013783">
    <property type="entry name" value="Ig-like_fold"/>
</dbReference>
<keyword evidence="2" id="KW-0732">Signal</keyword>
<dbReference type="InterPro" id="IPR011658">
    <property type="entry name" value="PA14_dom"/>
</dbReference>
<dbReference type="PANTHER" id="PTHR42721">
    <property type="entry name" value="SUGAR HYDROLASE-RELATED"/>
    <property type="match status" value="1"/>
</dbReference>
<dbReference type="EC" id="3.2.1.21" evidence="5"/>
<dbReference type="InterPro" id="IPR036881">
    <property type="entry name" value="Glyco_hydro_3_C_sf"/>
</dbReference>
<name>A0A852V8G3_9BACT</name>
<reference evidence="5 6" key="1">
    <citation type="submission" date="2020-07" db="EMBL/GenBank/DDBJ databases">
        <title>Genomic Encyclopedia of Type Strains, Phase IV (KMG-V): Genome sequencing to study the core and pangenomes of soil and plant-associated prokaryotes.</title>
        <authorList>
            <person name="Whitman W."/>
        </authorList>
    </citation>
    <scope>NUCLEOTIDE SEQUENCE [LARGE SCALE GENOMIC DNA]</scope>
    <source>
        <strain evidence="5 6">M8UP22</strain>
    </source>
</reference>
<dbReference type="SMART" id="SM00758">
    <property type="entry name" value="PA14"/>
    <property type="match status" value="1"/>
</dbReference>
<sequence length="785" mass="86053">MGEIGAAVADEARAKYHDALRQQNHRIFYGLTIWSPNINILRDPRWGRGQETYGEDPFLTAQMAVPFIQGLQGNDSRYYKTIATPKHFAVHSGPESDRHREDVNPTAHDLWDTYLPAFRAAITEGRAGSLMCAYNSVYGEPACGSRMLLEDVLRKDWGFRGFITSDCGAIDDFFETKAHGFSPDADHAVVTALRAGTDTNCGTSYEALLSAVRRGLVGESELDVSLERLFEARMQLGMFDDDKIVPYAQTPFSEVNSRAHSELARRAARESIVLLKNEGNILPLDPEHVRSIAVIGPNAASLSALEGNYNAIPKFPVVPLDGVRAAFQRSQVLYAQGAPHLEGVALPVPETALRPRVGSEEHGLTAEYFSGDLTGKPVVTRVDQRLDFDWTAAAPVPGTSAKKFSVRWTGTIAMPRAGSYKFRVGFPECFPCDDMERFRVYLDDRLIIASEPTSPVKERPAETSQFEISFADTAPHSLKIEYQHESELFGAGFRLDWSPPPAALLDEALRAAHDADVIVAFVGLSPLLEGEEMPVKVPGFAGGDKTDLELPAVQKRLLEELGKTGKPMVVVLMNGSALAVNWAKEHAAAILEAWYPGESGGTAIGETLSGENNPAGRLPMTFYTSVADLPAFSDYSMAHRTYRYYDGKPLFPFGYGLSYTQFRYDALNLSSSHLTAGMSLSVETTVTNTGARDGDEVAELYLMPPRSTIAPRLALKGFTRVHLRSGESKQVKFVLNDRALSTVSDSGERAVEPGRYQVCVRGGQPLEDSRGVVTFTIDGRKTVPR</sequence>
<dbReference type="InterPro" id="IPR017853">
    <property type="entry name" value="GH"/>
</dbReference>
<dbReference type="InterPro" id="IPR002772">
    <property type="entry name" value="Glyco_hydro_3_C"/>
</dbReference>
<dbReference type="SMART" id="SM01217">
    <property type="entry name" value="Fn3_like"/>
    <property type="match status" value="1"/>
</dbReference>
<dbReference type="InterPro" id="IPR026891">
    <property type="entry name" value="Fn3-like"/>
</dbReference>
<dbReference type="GO" id="GO:0031222">
    <property type="term" value="P:arabinan catabolic process"/>
    <property type="evidence" value="ECO:0007669"/>
    <property type="project" value="TreeGrafter"/>
</dbReference>
<organism evidence="5 6">
    <name type="scientific">Tunturiibacter lichenicola</name>
    <dbReference type="NCBI Taxonomy" id="2051959"/>
    <lineage>
        <taxon>Bacteria</taxon>
        <taxon>Pseudomonadati</taxon>
        <taxon>Acidobacteriota</taxon>
        <taxon>Terriglobia</taxon>
        <taxon>Terriglobales</taxon>
        <taxon>Acidobacteriaceae</taxon>
        <taxon>Tunturiibacter</taxon>
    </lineage>
</organism>
<accession>A0A852V8G3</accession>
<dbReference type="EMBL" id="JACCCU010000001">
    <property type="protein sequence ID" value="NYF87990.1"/>
    <property type="molecule type" value="Genomic_DNA"/>
</dbReference>
<dbReference type="GO" id="GO:0008422">
    <property type="term" value="F:beta-glucosidase activity"/>
    <property type="evidence" value="ECO:0007669"/>
    <property type="project" value="UniProtKB-EC"/>
</dbReference>
<dbReference type="InterPro" id="IPR001764">
    <property type="entry name" value="Glyco_hydro_3_N"/>
</dbReference>
<keyword evidence="5" id="KW-0326">Glycosidase</keyword>
<evidence type="ECO:0000256" key="1">
    <source>
        <dbReference type="ARBA" id="ARBA00005336"/>
    </source>
</evidence>
<dbReference type="PROSITE" id="PS51820">
    <property type="entry name" value="PA14"/>
    <property type="match status" value="1"/>
</dbReference>
<dbReference type="Gene3D" id="2.60.40.10">
    <property type="entry name" value="Immunoglobulins"/>
    <property type="match status" value="1"/>
</dbReference>
<dbReference type="GO" id="GO:0046556">
    <property type="term" value="F:alpha-L-arabinofuranosidase activity"/>
    <property type="evidence" value="ECO:0007669"/>
    <property type="project" value="TreeGrafter"/>
</dbReference>
<evidence type="ECO:0000259" key="4">
    <source>
        <dbReference type="PROSITE" id="PS51820"/>
    </source>
</evidence>
<dbReference type="Pfam" id="PF07691">
    <property type="entry name" value="PA14"/>
    <property type="match status" value="1"/>
</dbReference>
<gene>
    <name evidence="5" type="ORF">HDF08_000057</name>
</gene>
<dbReference type="Gene3D" id="3.40.50.1700">
    <property type="entry name" value="Glycoside hydrolase family 3 C-terminal domain"/>
    <property type="match status" value="2"/>
</dbReference>
<dbReference type="InterPro" id="IPR036962">
    <property type="entry name" value="Glyco_hydro_3_N_sf"/>
</dbReference>
<comment type="similarity">
    <text evidence="1">Belongs to the glycosyl hydrolase 3 family.</text>
</comment>
<dbReference type="PRINTS" id="PR00133">
    <property type="entry name" value="GLHYDRLASE3"/>
</dbReference>
<comment type="caution">
    <text evidence="5">The sequence shown here is derived from an EMBL/GenBank/DDBJ whole genome shotgun (WGS) entry which is preliminary data.</text>
</comment>
<dbReference type="GO" id="GO:0009044">
    <property type="term" value="F:xylan 1,4-beta-xylosidase activity"/>
    <property type="evidence" value="ECO:0007669"/>
    <property type="project" value="InterPro"/>
</dbReference>
<keyword evidence="3 5" id="KW-0378">Hydrolase</keyword>
<dbReference type="Pfam" id="PF00933">
    <property type="entry name" value="Glyco_hydro_3"/>
    <property type="match status" value="1"/>
</dbReference>
<evidence type="ECO:0000256" key="3">
    <source>
        <dbReference type="ARBA" id="ARBA00022801"/>
    </source>
</evidence>
<dbReference type="SUPFAM" id="SSF51445">
    <property type="entry name" value="(Trans)glycosidases"/>
    <property type="match status" value="1"/>
</dbReference>
<dbReference type="InterPro" id="IPR037524">
    <property type="entry name" value="PA14/GLEYA"/>
</dbReference>
<dbReference type="SUPFAM" id="SSF52279">
    <property type="entry name" value="Beta-D-glucan exohydrolase, C-terminal domain"/>
    <property type="match status" value="1"/>
</dbReference>
<dbReference type="Gene3D" id="3.20.20.300">
    <property type="entry name" value="Glycoside hydrolase, family 3, N-terminal domain"/>
    <property type="match status" value="1"/>
</dbReference>
<proteinExistence type="inferred from homology"/>
<dbReference type="InterPro" id="IPR044993">
    <property type="entry name" value="BXL"/>
</dbReference>
<feature type="domain" description="PA14" evidence="4">
    <location>
        <begin position="359"/>
        <end position="513"/>
    </location>
</feature>
<protein>
    <submittedName>
        <fullName evidence="5">Beta-glucosidase</fullName>
        <ecNumber evidence="5">3.2.1.21</ecNumber>
    </submittedName>
</protein>
<dbReference type="Proteomes" id="UP000564385">
    <property type="component" value="Unassembled WGS sequence"/>
</dbReference>
<dbReference type="Pfam" id="PF01915">
    <property type="entry name" value="Glyco_hydro_3_C"/>
    <property type="match status" value="1"/>
</dbReference>
<evidence type="ECO:0000313" key="5">
    <source>
        <dbReference type="EMBL" id="NYF87990.1"/>
    </source>
</evidence>
<dbReference type="GO" id="GO:0045493">
    <property type="term" value="P:xylan catabolic process"/>
    <property type="evidence" value="ECO:0007669"/>
    <property type="project" value="InterPro"/>
</dbReference>
<dbReference type="AlphaFoldDB" id="A0A852V8G3"/>
<evidence type="ECO:0000256" key="2">
    <source>
        <dbReference type="ARBA" id="ARBA00022729"/>
    </source>
</evidence>
<dbReference type="Pfam" id="PF14310">
    <property type="entry name" value="Fn3-like"/>
    <property type="match status" value="1"/>
</dbReference>